<evidence type="ECO:0000256" key="1">
    <source>
        <dbReference type="SAM" id="MobiDB-lite"/>
    </source>
</evidence>
<dbReference type="GO" id="GO:0005886">
    <property type="term" value="C:plasma membrane"/>
    <property type="evidence" value="ECO:0007669"/>
    <property type="project" value="TreeGrafter"/>
</dbReference>
<keyword evidence="2" id="KW-1133">Transmembrane helix</keyword>
<dbReference type="InterPro" id="IPR011993">
    <property type="entry name" value="PH-like_dom_sf"/>
</dbReference>
<accession>A0A3M7P2H0</accession>
<evidence type="ECO:0000313" key="4">
    <source>
        <dbReference type="EMBL" id="RMZ93238.1"/>
    </source>
</evidence>
<feature type="region of interest" description="Disordered" evidence="1">
    <location>
        <begin position="1"/>
        <end position="34"/>
    </location>
</feature>
<dbReference type="SMART" id="SM00568">
    <property type="entry name" value="GRAM"/>
    <property type="match status" value="1"/>
</dbReference>
<protein>
    <submittedName>
        <fullName evidence="4">GRAM domain-containing 3</fullName>
    </submittedName>
</protein>
<name>A0A3M7P2H0_BRAPC</name>
<dbReference type="PANTHER" id="PTHR23319">
    <property type="entry name" value="GRAM DOMAIN CONTAINING 1B, ISOFORM E"/>
    <property type="match status" value="1"/>
</dbReference>
<dbReference type="InterPro" id="IPR051482">
    <property type="entry name" value="Cholesterol_transport"/>
</dbReference>
<dbReference type="GO" id="GO:0032934">
    <property type="term" value="F:sterol binding"/>
    <property type="evidence" value="ECO:0007669"/>
    <property type="project" value="TreeGrafter"/>
</dbReference>
<organism evidence="4 5">
    <name type="scientific">Brachionus plicatilis</name>
    <name type="common">Marine rotifer</name>
    <name type="synonym">Brachionus muelleri</name>
    <dbReference type="NCBI Taxonomy" id="10195"/>
    <lineage>
        <taxon>Eukaryota</taxon>
        <taxon>Metazoa</taxon>
        <taxon>Spiralia</taxon>
        <taxon>Gnathifera</taxon>
        <taxon>Rotifera</taxon>
        <taxon>Eurotatoria</taxon>
        <taxon>Monogononta</taxon>
        <taxon>Pseudotrocha</taxon>
        <taxon>Ploima</taxon>
        <taxon>Brachionidae</taxon>
        <taxon>Brachionus</taxon>
    </lineage>
</organism>
<keyword evidence="5" id="KW-1185">Reference proteome</keyword>
<dbReference type="EMBL" id="REGN01013972">
    <property type="protein sequence ID" value="RMZ93238.1"/>
    <property type="molecule type" value="Genomic_DNA"/>
</dbReference>
<evidence type="ECO:0000256" key="2">
    <source>
        <dbReference type="SAM" id="Phobius"/>
    </source>
</evidence>
<dbReference type="Proteomes" id="UP000276133">
    <property type="component" value="Unassembled WGS sequence"/>
</dbReference>
<dbReference type="GO" id="GO:0032366">
    <property type="term" value="P:intracellular sterol transport"/>
    <property type="evidence" value="ECO:0007669"/>
    <property type="project" value="TreeGrafter"/>
</dbReference>
<dbReference type="InterPro" id="IPR004182">
    <property type="entry name" value="GRAM"/>
</dbReference>
<keyword evidence="2" id="KW-0472">Membrane</keyword>
<feature type="domain" description="GRAM" evidence="3">
    <location>
        <begin position="99"/>
        <end position="167"/>
    </location>
</feature>
<feature type="compositionally biased region" description="Polar residues" evidence="1">
    <location>
        <begin position="80"/>
        <end position="94"/>
    </location>
</feature>
<feature type="transmembrane region" description="Helical" evidence="2">
    <location>
        <begin position="363"/>
        <end position="383"/>
    </location>
</feature>
<feature type="compositionally biased region" description="Low complexity" evidence="1">
    <location>
        <begin position="65"/>
        <end position="78"/>
    </location>
</feature>
<evidence type="ECO:0000259" key="3">
    <source>
        <dbReference type="SMART" id="SM00568"/>
    </source>
</evidence>
<dbReference type="PANTHER" id="PTHR23319:SF4">
    <property type="entry name" value="GRAM DOMAIN CONTAINING 1B, ISOFORM E"/>
    <property type="match status" value="1"/>
</dbReference>
<proteinExistence type="predicted"/>
<dbReference type="GO" id="GO:0120015">
    <property type="term" value="F:sterol transfer activity"/>
    <property type="evidence" value="ECO:0007669"/>
    <property type="project" value="TreeGrafter"/>
</dbReference>
<sequence>MPAATESRKTKKSKKNSKKCNQKDPNTDKDLNNNKKIMERVNFVQEYSSIQSNSTVSLNNANNSCSSNSSTITSPETSLIPANSASTPVKPKTTSKSNVRFHQLFPSISLDEIVISTYSCAYVKSLNLYQGVMFLTNNYICFYSKILNHENILILKLTHVNSIVKTMHALIFPTAIRIQTKNSTYSFTSFRSRGNTLDHLHNLLQNSRQLSLMFDFLQRQIDQMSKIGLSENSNLNFSIMDYDGEKNPDEINKIEEYKKKLDDDTTSINRTISESNFSDNSSPDLIKICRKKSNRLENRKANSTHFTSPHIPKQQANNLSYVLDFKNNTVIVSLKHKKTLFQRAKILLSLFIPGFFDISRIDALLPICFLMSILLLLNAFVLLSKVNQVDDIFNQLLIKNEL</sequence>
<evidence type="ECO:0000313" key="5">
    <source>
        <dbReference type="Proteomes" id="UP000276133"/>
    </source>
</evidence>
<dbReference type="Gene3D" id="2.30.29.30">
    <property type="entry name" value="Pleckstrin-homology domain (PH domain)/Phosphotyrosine-binding domain (PTB)"/>
    <property type="match status" value="1"/>
</dbReference>
<dbReference type="STRING" id="10195.A0A3M7P2H0"/>
<gene>
    <name evidence="4" type="ORF">BpHYR1_052658</name>
</gene>
<dbReference type="Pfam" id="PF02893">
    <property type="entry name" value="GRAM"/>
    <property type="match status" value="1"/>
</dbReference>
<feature type="compositionally biased region" description="Basic residues" evidence="1">
    <location>
        <begin position="9"/>
        <end position="20"/>
    </location>
</feature>
<keyword evidence="2" id="KW-0812">Transmembrane</keyword>
<feature type="compositionally biased region" description="Basic and acidic residues" evidence="1">
    <location>
        <begin position="21"/>
        <end position="34"/>
    </location>
</feature>
<dbReference type="GO" id="GO:0005789">
    <property type="term" value="C:endoplasmic reticulum membrane"/>
    <property type="evidence" value="ECO:0007669"/>
    <property type="project" value="TreeGrafter"/>
</dbReference>
<dbReference type="OrthoDB" id="74360at2759"/>
<dbReference type="GO" id="GO:0140268">
    <property type="term" value="C:endoplasmic reticulum-plasma membrane contact site"/>
    <property type="evidence" value="ECO:0007669"/>
    <property type="project" value="TreeGrafter"/>
</dbReference>
<reference evidence="4 5" key="1">
    <citation type="journal article" date="2018" name="Sci. Rep.">
        <title>Genomic signatures of local adaptation to the degree of environmental predictability in rotifers.</title>
        <authorList>
            <person name="Franch-Gras L."/>
            <person name="Hahn C."/>
            <person name="Garcia-Roger E.M."/>
            <person name="Carmona M.J."/>
            <person name="Serra M."/>
            <person name="Gomez A."/>
        </authorList>
    </citation>
    <scope>NUCLEOTIDE SEQUENCE [LARGE SCALE GENOMIC DNA]</scope>
    <source>
        <strain evidence="4">HYR1</strain>
    </source>
</reference>
<comment type="caution">
    <text evidence="4">The sequence shown here is derived from an EMBL/GenBank/DDBJ whole genome shotgun (WGS) entry which is preliminary data.</text>
</comment>
<feature type="region of interest" description="Disordered" evidence="1">
    <location>
        <begin position="65"/>
        <end position="94"/>
    </location>
</feature>
<dbReference type="AlphaFoldDB" id="A0A3M7P2H0"/>